<evidence type="ECO:0000313" key="7">
    <source>
        <dbReference type="EMBL" id="SAI10732.1"/>
    </source>
</evidence>
<accession>A0A157MNS8</accession>
<proteinExistence type="predicted"/>
<dbReference type="PANTHER" id="PTHR34990:SF2">
    <property type="entry name" value="BLL8164 PROTEIN"/>
    <property type="match status" value="1"/>
</dbReference>
<dbReference type="CDD" id="cd07398">
    <property type="entry name" value="MPP_YbbF-LpxH"/>
    <property type="match status" value="1"/>
</dbReference>
<evidence type="ECO:0000256" key="5">
    <source>
        <dbReference type="ARBA" id="ARBA00023211"/>
    </source>
</evidence>
<gene>
    <name evidence="7" type="ORF">SAMEA1982600_01321</name>
</gene>
<dbReference type="OrthoDB" id="9802481at2"/>
<keyword evidence="5" id="KW-0464">Manganese</keyword>
<dbReference type="GO" id="GO:0009245">
    <property type="term" value="P:lipid A biosynthetic process"/>
    <property type="evidence" value="ECO:0007669"/>
    <property type="project" value="TreeGrafter"/>
</dbReference>
<dbReference type="EMBL" id="FKBS01000013">
    <property type="protein sequence ID" value="SAI10732.1"/>
    <property type="molecule type" value="Genomic_DNA"/>
</dbReference>
<evidence type="ECO:0000259" key="6">
    <source>
        <dbReference type="Pfam" id="PF00149"/>
    </source>
</evidence>
<keyword evidence="1" id="KW-1003">Cell membrane</keyword>
<keyword evidence="2" id="KW-0997">Cell inner membrane</keyword>
<reference evidence="7 8" key="1">
    <citation type="submission" date="2016-03" db="EMBL/GenBank/DDBJ databases">
        <authorList>
            <consortium name="Pathogen Informatics"/>
        </authorList>
    </citation>
    <scope>NUCLEOTIDE SEQUENCE [LARGE SCALE GENOMIC DNA]</scope>
    <source>
        <strain evidence="7 8">NCTC13364</strain>
    </source>
</reference>
<evidence type="ECO:0000256" key="1">
    <source>
        <dbReference type="ARBA" id="ARBA00022475"/>
    </source>
</evidence>
<evidence type="ECO:0000256" key="2">
    <source>
        <dbReference type="ARBA" id="ARBA00022519"/>
    </source>
</evidence>
<organism evidence="7 8">
    <name type="scientific">Bordetella ansorpii</name>
    <dbReference type="NCBI Taxonomy" id="288768"/>
    <lineage>
        <taxon>Bacteria</taxon>
        <taxon>Pseudomonadati</taxon>
        <taxon>Pseudomonadota</taxon>
        <taxon>Betaproteobacteria</taxon>
        <taxon>Burkholderiales</taxon>
        <taxon>Alcaligenaceae</taxon>
        <taxon>Bordetella</taxon>
    </lineage>
</organism>
<keyword evidence="4" id="KW-0472">Membrane</keyword>
<dbReference type="SUPFAM" id="SSF56300">
    <property type="entry name" value="Metallo-dependent phosphatases"/>
    <property type="match status" value="1"/>
</dbReference>
<protein>
    <submittedName>
        <fullName evidence="7">UDP-2,3-diacylglucosamine hydrolase</fullName>
    </submittedName>
</protein>
<keyword evidence="3" id="KW-0479">Metal-binding</keyword>
<sequence>MPGWSHAKARRAERKTTVNDIHPTRWRTLWLSDIHLGTSGCKAQFLLDFLDHNDADTLYLVGDIVDGWQLRKHWHWPRAHNDVVQRILRKARSGTRVVFIPGNHDEFAREFIGYAFGDIEILDEEVHVTAKGQKLLVLHGDQFDGVIQHSKWLAHLGDSLYQFALWLNNHYNRLRHRMGLHYWSLSQYLKHKVKNAVSFITNFEEALAGEARRRGLDGVVCGHIHKPEMRDIDGVLYCNDGDWVESLSALAESQDGTLQLLDWASVLAQRENPARARRSLALPDLPSAVGRTSK</sequence>
<evidence type="ECO:0000256" key="3">
    <source>
        <dbReference type="ARBA" id="ARBA00022723"/>
    </source>
</evidence>
<feature type="domain" description="Calcineurin-like phosphoesterase" evidence="6">
    <location>
        <begin position="27"/>
        <end position="227"/>
    </location>
</feature>
<name>A0A157MNS8_9BORD</name>
<keyword evidence="7" id="KW-0378">Hydrolase</keyword>
<dbReference type="GO" id="GO:0008758">
    <property type="term" value="F:UDP-2,3-diacylglucosamine hydrolase activity"/>
    <property type="evidence" value="ECO:0007669"/>
    <property type="project" value="TreeGrafter"/>
</dbReference>
<evidence type="ECO:0000256" key="4">
    <source>
        <dbReference type="ARBA" id="ARBA00023136"/>
    </source>
</evidence>
<dbReference type="RefSeq" id="WP_156523017.1">
    <property type="nucleotide sequence ID" value="NZ_FKBS01000013.1"/>
</dbReference>
<evidence type="ECO:0000313" key="8">
    <source>
        <dbReference type="Proteomes" id="UP000077037"/>
    </source>
</evidence>
<dbReference type="InterPro" id="IPR029052">
    <property type="entry name" value="Metallo-depent_PP-like"/>
</dbReference>
<dbReference type="InterPro" id="IPR004843">
    <property type="entry name" value="Calcineurin-like_PHP"/>
</dbReference>
<dbReference type="PANTHER" id="PTHR34990">
    <property type="entry name" value="UDP-2,3-DIACYLGLUCOSAMINE HYDROLASE-RELATED"/>
    <property type="match status" value="1"/>
</dbReference>
<dbReference type="Gene3D" id="3.60.21.10">
    <property type="match status" value="1"/>
</dbReference>
<dbReference type="GO" id="GO:0016020">
    <property type="term" value="C:membrane"/>
    <property type="evidence" value="ECO:0007669"/>
    <property type="project" value="GOC"/>
</dbReference>
<dbReference type="Proteomes" id="UP000077037">
    <property type="component" value="Unassembled WGS sequence"/>
</dbReference>
<dbReference type="Pfam" id="PF00149">
    <property type="entry name" value="Metallophos"/>
    <property type="match status" value="1"/>
</dbReference>
<dbReference type="InterPro" id="IPR043461">
    <property type="entry name" value="LpxH-like"/>
</dbReference>
<dbReference type="GO" id="GO:0046872">
    <property type="term" value="F:metal ion binding"/>
    <property type="evidence" value="ECO:0007669"/>
    <property type="project" value="UniProtKB-KW"/>
</dbReference>
<dbReference type="AlphaFoldDB" id="A0A157MNS8"/>